<evidence type="ECO:0000313" key="2">
    <source>
        <dbReference type="EMBL" id="OPJ67392.1"/>
    </source>
</evidence>
<organism evidence="2 3">
    <name type="scientific">Patagioenas fasciata monilis</name>
    <dbReference type="NCBI Taxonomy" id="372326"/>
    <lineage>
        <taxon>Eukaryota</taxon>
        <taxon>Metazoa</taxon>
        <taxon>Chordata</taxon>
        <taxon>Craniata</taxon>
        <taxon>Vertebrata</taxon>
        <taxon>Euteleostomi</taxon>
        <taxon>Archelosauria</taxon>
        <taxon>Archosauria</taxon>
        <taxon>Dinosauria</taxon>
        <taxon>Saurischia</taxon>
        <taxon>Theropoda</taxon>
        <taxon>Coelurosauria</taxon>
        <taxon>Aves</taxon>
        <taxon>Neognathae</taxon>
        <taxon>Neoaves</taxon>
        <taxon>Columbimorphae</taxon>
        <taxon>Columbiformes</taxon>
        <taxon>Columbidae</taxon>
        <taxon>Patagioenas</taxon>
    </lineage>
</organism>
<dbReference type="STRING" id="372326.A0A1V4J575"/>
<reference evidence="2 3" key="1">
    <citation type="submission" date="2016-02" db="EMBL/GenBank/DDBJ databases">
        <title>Band-tailed pigeon sequencing and assembly.</title>
        <authorList>
            <person name="Soares A.E."/>
            <person name="Novak B.J."/>
            <person name="Rice E.S."/>
            <person name="O'Connell B."/>
            <person name="Chang D."/>
            <person name="Weber S."/>
            <person name="Shapiro B."/>
        </authorList>
    </citation>
    <scope>NUCLEOTIDE SEQUENCE [LARGE SCALE GENOMIC DNA]</scope>
    <source>
        <strain evidence="2">BTP2013</strain>
        <tissue evidence="2">Blood</tissue>
    </source>
</reference>
<keyword evidence="3" id="KW-1185">Reference proteome</keyword>
<feature type="compositionally biased region" description="Basic and acidic residues" evidence="1">
    <location>
        <begin position="65"/>
        <end position="74"/>
    </location>
</feature>
<protein>
    <submittedName>
        <fullName evidence="2">Uncharacterized protein</fullName>
    </submittedName>
</protein>
<feature type="region of interest" description="Disordered" evidence="1">
    <location>
        <begin position="58"/>
        <end position="77"/>
    </location>
</feature>
<comment type="caution">
    <text evidence="2">The sequence shown here is derived from an EMBL/GenBank/DDBJ whole genome shotgun (WGS) entry which is preliminary data.</text>
</comment>
<evidence type="ECO:0000313" key="3">
    <source>
        <dbReference type="Proteomes" id="UP000190648"/>
    </source>
</evidence>
<name>A0A1V4J575_PATFA</name>
<evidence type="ECO:0000256" key="1">
    <source>
        <dbReference type="SAM" id="MobiDB-lite"/>
    </source>
</evidence>
<sequence length="100" mass="10810">MALLGLVEAFPLHSVPVPEGVPLAPPAIAPRAKPPTKAFVPEFDDSDYEDSAWEEELTGAAGNMGDKEDTEPTRPRSLRLNSLFSEDELVEDYFDAPPAG</sequence>
<dbReference type="AlphaFoldDB" id="A0A1V4J575"/>
<accession>A0A1V4J575</accession>
<dbReference type="Proteomes" id="UP000190648">
    <property type="component" value="Unassembled WGS sequence"/>
</dbReference>
<proteinExistence type="predicted"/>
<gene>
    <name evidence="2" type="ORF">AV530_013985</name>
</gene>
<dbReference type="EMBL" id="LSYS01009127">
    <property type="protein sequence ID" value="OPJ67392.1"/>
    <property type="molecule type" value="Genomic_DNA"/>
</dbReference>